<proteinExistence type="predicted"/>
<keyword evidence="3" id="KW-0813">Transport</keyword>
<keyword evidence="3" id="KW-0407">Ion channel</keyword>
<keyword evidence="1" id="KW-1133">Transmembrane helix</keyword>
<dbReference type="Pfam" id="PF07885">
    <property type="entry name" value="Ion_trans_2"/>
    <property type="match status" value="1"/>
</dbReference>
<evidence type="ECO:0000313" key="4">
    <source>
        <dbReference type="Proteomes" id="UP000251402"/>
    </source>
</evidence>
<accession>A0A5C1HXA6</accession>
<dbReference type="Proteomes" id="UP000251402">
    <property type="component" value="Chromosome"/>
</dbReference>
<evidence type="ECO:0000313" key="3">
    <source>
        <dbReference type="EMBL" id="QEM10183.1"/>
    </source>
</evidence>
<reference evidence="3" key="1">
    <citation type="submission" date="2019-08" db="EMBL/GenBank/DDBJ databases">
        <title>Comparative genome analysis confer to the adaptation heavy metal polluted environment.</title>
        <authorList>
            <person name="Li Y."/>
        </authorList>
    </citation>
    <scope>NUCLEOTIDE SEQUENCE [LARGE SCALE GENOMIC DNA]</scope>
    <source>
        <strain evidence="3">P1</strain>
    </source>
</reference>
<keyword evidence="4" id="KW-1185">Reference proteome</keyword>
<evidence type="ECO:0000259" key="2">
    <source>
        <dbReference type="Pfam" id="PF07885"/>
    </source>
</evidence>
<keyword evidence="1" id="KW-0472">Membrane</keyword>
<dbReference type="InterPro" id="IPR013099">
    <property type="entry name" value="K_chnl_dom"/>
</dbReference>
<protein>
    <submittedName>
        <fullName evidence="3">Two pore domain potassium channel family protein</fullName>
    </submittedName>
</protein>
<dbReference type="Gene3D" id="1.10.287.70">
    <property type="match status" value="1"/>
</dbReference>
<keyword evidence="3" id="KW-0406">Ion transport</keyword>
<dbReference type="RefSeq" id="WP_112569163.1">
    <property type="nucleotide sequence ID" value="NZ_CP043450.1"/>
</dbReference>
<dbReference type="GO" id="GO:0034220">
    <property type="term" value="P:monoatomic ion transmembrane transport"/>
    <property type="evidence" value="ECO:0007669"/>
    <property type="project" value="UniProtKB-KW"/>
</dbReference>
<dbReference type="SUPFAM" id="SSF81324">
    <property type="entry name" value="Voltage-gated potassium channels"/>
    <property type="match status" value="1"/>
</dbReference>
<feature type="transmembrane region" description="Helical" evidence="1">
    <location>
        <begin position="380"/>
        <end position="397"/>
    </location>
</feature>
<feature type="domain" description="Potassium channel" evidence="2">
    <location>
        <begin position="385"/>
        <end position="458"/>
    </location>
</feature>
<name>A0A5C1HXA6_9SPHI</name>
<feature type="transmembrane region" description="Helical" evidence="1">
    <location>
        <begin position="437"/>
        <end position="460"/>
    </location>
</feature>
<keyword evidence="1" id="KW-0812">Transmembrane</keyword>
<dbReference type="KEGG" id="mrub:DEO27_009150"/>
<dbReference type="AlphaFoldDB" id="A0A5C1HXA6"/>
<dbReference type="EMBL" id="CP043450">
    <property type="protein sequence ID" value="QEM10183.1"/>
    <property type="molecule type" value="Genomic_DNA"/>
</dbReference>
<gene>
    <name evidence="3" type="ORF">DEO27_009150</name>
</gene>
<organism evidence="3 4">
    <name type="scientific">Mucilaginibacter rubeus</name>
    <dbReference type="NCBI Taxonomy" id="2027860"/>
    <lineage>
        <taxon>Bacteria</taxon>
        <taxon>Pseudomonadati</taxon>
        <taxon>Bacteroidota</taxon>
        <taxon>Sphingobacteriia</taxon>
        <taxon>Sphingobacteriales</taxon>
        <taxon>Sphingobacteriaceae</taxon>
        <taxon>Mucilaginibacter</taxon>
    </lineage>
</organism>
<dbReference type="OrthoDB" id="9799090at2"/>
<evidence type="ECO:0000256" key="1">
    <source>
        <dbReference type="SAM" id="Phobius"/>
    </source>
</evidence>
<sequence>MNRFREKWLEEKEQADLDLFERIKDNAKPEIADLWALSESRFIEWRKLHDFPELLNHFDKTLVLFKEWKVDNKLTNEIIIATGKITPFLAHKKVSKSSKNLFLTKQSSGKKEKLFVTDGKIEGVRVQFGQTFKFEFLQQFISYLDWLKERNKYQEILYVNLRSAPNHDSERVWIHANVYANETEFELLKMGGISAPVNGFGILYRGKYIEFANLCGLKFDGNINFGEEGNLHCSYCVCDNWIAEDFSMPLLKLEYCKVINLTLNKSKLQQWLFFDCDVSGDFSNSKLYQVKIYNGNFNPVIRDCTFFETNILVDPNLQDSNFGAYKTFKKIYQSQGDDDIARMYFIKENELVRKELTGWNYLTKSLSYYYWVYGSKPHRIIYLSIAIILIFGVIYWADSNSISANTTNKTFNLGDSIYFSTITFTTLGYGDFSPNGWLKALSAIEAFSGVVNMGFLIAGYSSNKY</sequence>